<evidence type="ECO:0000256" key="1">
    <source>
        <dbReference type="ARBA" id="ARBA00010641"/>
    </source>
</evidence>
<evidence type="ECO:0000313" key="8">
    <source>
        <dbReference type="Proteomes" id="UP001223586"/>
    </source>
</evidence>
<dbReference type="Pfam" id="PF08281">
    <property type="entry name" value="Sigma70_r4_2"/>
    <property type="match status" value="1"/>
</dbReference>
<dbReference type="SUPFAM" id="SSF88659">
    <property type="entry name" value="Sigma3 and sigma4 domains of RNA polymerase sigma factors"/>
    <property type="match status" value="1"/>
</dbReference>
<dbReference type="Gene3D" id="1.10.1740.10">
    <property type="match status" value="1"/>
</dbReference>
<name>A0ABT9WT25_9BACI</name>
<comment type="similarity">
    <text evidence="1">Belongs to the sigma-70 factor family. ECF subfamily.</text>
</comment>
<gene>
    <name evidence="7" type="ORF">J2S08_001726</name>
</gene>
<dbReference type="InterPro" id="IPR013325">
    <property type="entry name" value="RNA_pol_sigma_r2"/>
</dbReference>
<comment type="caution">
    <text evidence="7">The sequence shown here is derived from an EMBL/GenBank/DDBJ whole genome shotgun (WGS) entry which is preliminary data.</text>
</comment>
<dbReference type="CDD" id="cd06171">
    <property type="entry name" value="Sigma70_r4"/>
    <property type="match status" value="1"/>
</dbReference>
<protein>
    <submittedName>
        <fullName evidence="7">RNA polymerase sigma-70 factor (ECF subfamily)</fullName>
    </submittedName>
</protein>
<dbReference type="InterPro" id="IPR007627">
    <property type="entry name" value="RNA_pol_sigma70_r2"/>
</dbReference>
<accession>A0ABT9WT25</accession>
<dbReference type="Pfam" id="PF04542">
    <property type="entry name" value="Sigma70_r2"/>
    <property type="match status" value="1"/>
</dbReference>
<dbReference type="InterPro" id="IPR036388">
    <property type="entry name" value="WH-like_DNA-bd_sf"/>
</dbReference>
<keyword evidence="4" id="KW-0804">Transcription</keyword>
<dbReference type="EMBL" id="JAUSTT010000009">
    <property type="protein sequence ID" value="MDQ0175890.1"/>
    <property type="molecule type" value="Genomic_DNA"/>
</dbReference>
<dbReference type="InterPro" id="IPR014284">
    <property type="entry name" value="RNA_pol_sigma-70_dom"/>
</dbReference>
<dbReference type="InterPro" id="IPR039425">
    <property type="entry name" value="RNA_pol_sigma-70-like"/>
</dbReference>
<dbReference type="InterPro" id="IPR013324">
    <property type="entry name" value="RNA_pol_sigma_r3/r4-like"/>
</dbReference>
<dbReference type="PANTHER" id="PTHR43133">
    <property type="entry name" value="RNA POLYMERASE ECF-TYPE SIGMA FACTO"/>
    <property type="match status" value="1"/>
</dbReference>
<dbReference type="NCBIfam" id="TIGR02937">
    <property type="entry name" value="sigma70-ECF"/>
    <property type="match status" value="1"/>
</dbReference>
<organism evidence="7 8">
    <name type="scientific">Bacillus chungangensis</name>
    <dbReference type="NCBI Taxonomy" id="587633"/>
    <lineage>
        <taxon>Bacteria</taxon>
        <taxon>Bacillati</taxon>
        <taxon>Bacillota</taxon>
        <taxon>Bacilli</taxon>
        <taxon>Bacillales</taxon>
        <taxon>Bacillaceae</taxon>
        <taxon>Bacillus</taxon>
    </lineage>
</organism>
<sequence length="181" mass="21134">MIINHQEKLVKKAIKGNRAAFTKLIKMHEQTLYRVSISILRSDFDSADAVQTTIMNAYENINKLKQPPYFKTWLTRILINECYQMLRNRKQVVPLPATELASSVDKEYGHIEVKEVVAMLPDDLRLVIILFYFEALKVKEIAEILEMPEGTVKTHLHRGRKQLYTFLTKEEVGEDEQKRTL</sequence>
<evidence type="ECO:0000256" key="3">
    <source>
        <dbReference type="ARBA" id="ARBA00023082"/>
    </source>
</evidence>
<dbReference type="Gene3D" id="1.10.10.10">
    <property type="entry name" value="Winged helix-like DNA-binding domain superfamily/Winged helix DNA-binding domain"/>
    <property type="match status" value="1"/>
</dbReference>
<evidence type="ECO:0000313" key="7">
    <source>
        <dbReference type="EMBL" id="MDQ0175890.1"/>
    </source>
</evidence>
<dbReference type="Proteomes" id="UP001223586">
    <property type="component" value="Unassembled WGS sequence"/>
</dbReference>
<feature type="domain" description="RNA polymerase sigma factor 70 region 4 type 2" evidence="6">
    <location>
        <begin position="112"/>
        <end position="163"/>
    </location>
</feature>
<dbReference type="InterPro" id="IPR013249">
    <property type="entry name" value="RNA_pol_sigma70_r4_t2"/>
</dbReference>
<reference evidence="7 8" key="1">
    <citation type="submission" date="2023-07" db="EMBL/GenBank/DDBJ databases">
        <title>Genomic Encyclopedia of Type Strains, Phase IV (KMG-IV): sequencing the most valuable type-strain genomes for metagenomic binning, comparative biology and taxonomic classification.</title>
        <authorList>
            <person name="Goeker M."/>
        </authorList>
    </citation>
    <scope>NUCLEOTIDE SEQUENCE [LARGE SCALE GENOMIC DNA]</scope>
    <source>
        <strain evidence="7 8">DSM 23837</strain>
    </source>
</reference>
<dbReference type="RefSeq" id="WP_307228596.1">
    <property type="nucleotide sequence ID" value="NZ_JAUSTT010000009.1"/>
</dbReference>
<evidence type="ECO:0000256" key="2">
    <source>
        <dbReference type="ARBA" id="ARBA00023015"/>
    </source>
</evidence>
<evidence type="ECO:0000259" key="6">
    <source>
        <dbReference type="Pfam" id="PF08281"/>
    </source>
</evidence>
<proteinExistence type="inferred from homology"/>
<keyword evidence="8" id="KW-1185">Reference proteome</keyword>
<keyword evidence="2" id="KW-0805">Transcription regulation</keyword>
<dbReference type="PANTHER" id="PTHR43133:SF51">
    <property type="entry name" value="RNA POLYMERASE SIGMA FACTOR"/>
    <property type="match status" value="1"/>
</dbReference>
<dbReference type="SUPFAM" id="SSF88946">
    <property type="entry name" value="Sigma2 domain of RNA polymerase sigma factors"/>
    <property type="match status" value="1"/>
</dbReference>
<feature type="domain" description="RNA polymerase sigma-70 region 2" evidence="5">
    <location>
        <begin position="24"/>
        <end position="90"/>
    </location>
</feature>
<evidence type="ECO:0000259" key="5">
    <source>
        <dbReference type="Pfam" id="PF04542"/>
    </source>
</evidence>
<evidence type="ECO:0000256" key="4">
    <source>
        <dbReference type="ARBA" id="ARBA00023163"/>
    </source>
</evidence>
<keyword evidence="3" id="KW-0731">Sigma factor</keyword>